<dbReference type="EMBL" id="GBEZ01008573">
    <property type="protein sequence ID" value="JAC76976.1"/>
    <property type="molecule type" value="Transcribed_RNA"/>
</dbReference>
<gene>
    <name evidence="1" type="ORF">TSPGSL018_18786</name>
</gene>
<evidence type="ECO:0000313" key="1">
    <source>
        <dbReference type="EMBL" id="JAC76976.1"/>
    </source>
</evidence>
<sequence length="57" mass="6095">QLPWALAEPRAARAAFPAPARLPPLRTGSRAEALPADAAALRPVLRRPLPLPLPPCR</sequence>
<dbReference type="AlphaFoldDB" id="A0A061S2F3"/>
<reference evidence="1" key="1">
    <citation type="submission" date="2014-05" db="EMBL/GenBank/DDBJ databases">
        <title>The transcriptome of the halophilic microalga Tetraselmis sp. GSL018 isolated from the Great Salt Lake, Utah.</title>
        <authorList>
            <person name="Jinkerson R.E."/>
            <person name="D'Adamo S."/>
            <person name="Posewitz M.C."/>
        </authorList>
    </citation>
    <scope>NUCLEOTIDE SEQUENCE</scope>
    <source>
        <strain evidence="1">GSL018</strain>
    </source>
</reference>
<proteinExistence type="predicted"/>
<organism evidence="1">
    <name type="scientific">Tetraselmis sp. GSL018</name>
    <dbReference type="NCBI Taxonomy" id="582737"/>
    <lineage>
        <taxon>Eukaryota</taxon>
        <taxon>Viridiplantae</taxon>
        <taxon>Chlorophyta</taxon>
        <taxon>core chlorophytes</taxon>
        <taxon>Chlorodendrophyceae</taxon>
        <taxon>Chlorodendrales</taxon>
        <taxon>Chlorodendraceae</taxon>
        <taxon>Tetraselmis</taxon>
    </lineage>
</organism>
<accession>A0A061S2F3</accession>
<protein>
    <submittedName>
        <fullName evidence="1">Uncharacterized protein</fullName>
    </submittedName>
</protein>
<feature type="non-terminal residue" evidence="1">
    <location>
        <position position="1"/>
    </location>
</feature>
<name>A0A061S2F3_9CHLO</name>